<evidence type="ECO:0000256" key="1">
    <source>
        <dbReference type="SAM" id="MobiDB-lite"/>
    </source>
</evidence>
<evidence type="ECO:0000313" key="3">
    <source>
        <dbReference type="EMBL" id="JAT41656.1"/>
    </source>
</evidence>
<keyword evidence="2" id="KW-1133">Transmembrane helix</keyword>
<feature type="region of interest" description="Disordered" evidence="1">
    <location>
        <begin position="678"/>
        <end position="717"/>
    </location>
</feature>
<name>A0A1D1XGZ5_9ARAE</name>
<evidence type="ECO:0000256" key="2">
    <source>
        <dbReference type="SAM" id="Phobius"/>
    </source>
</evidence>
<proteinExistence type="predicted"/>
<accession>A0A1D1XGZ5</accession>
<keyword evidence="2" id="KW-0812">Transmembrane</keyword>
<dbReference type="EMBL" id="GDJX01026280">
    <property type="protein sequence ID" value="JAT41656.1"/>
    <property type="molecule type" value="Transcribed_RNA"/>
</dbReference>
<sequence length="717" mass="82424">MEARERRCFFPLTSLQIGDLQSYLSRLTIFMAPESNKFLILVYYRPCLLGRDMRPAHLWQLMVTKSRLSPFANTKVKREKKGFVKRHDLKEQPKSNPNNTKIRHRWFSLIDAALRQKRALLPMKKLKDTLVLNSDLHHTLYGFIVFEVSWVHVRGINYLNELQTDTSMAVEAKLMKRWEFDSVQQASSSISFWYAGTCYERSLLLKYLNDASHKGDVFYDAQEGTSAISPLRAHVYGSDDDESVAHKHSHDGVASSDSNASLEYSESLMHTPPLISGACKRRKITRSTFISNEVDESSDEAYSEIASSPRQSVASTSSYSSDGESSVISEATLYRDVLILFRFNDHDLPFKLREIIMSDLRLLTLLEYGLPSWVIFLQSYPVFCHFYRPWMCPLARVLFVLISVTTVLIGFYDLYKNVPVLKVTASRLFGPLFDWIETWEMISRIKYLGTMLFLHNFEVAIKWFLMISRAIRSLLSVLTRPVAGPLEELVELLVPFWTVCLEMAGMLSSVSWTVIGSASSMVVSIVQIVLWPFWFVLLVTWSFATAVIYPICCVLWEILVSPARLIFASVNFMVMLCAHAYNTIRGIWSSMAPMFQLVPKSDITVGTNEVSMWRSLWNDLFSQVFRAVRSILYGFIAFFTTCNRHRLSIYNHLQELFLRCSYARRRLRPLDSGHALKKHRAETPLSQKGRAHGKNQQQSPGKARARKNTKNKEVLID</sequence>
<organism evidence="3">
    <name type="scientific">Anthurium amnicola</name>
    <dbReference type="NCBI Taxonomy" id="1678845"/>
    <lineage>
        <taxon>Eukaryota</taxon>
        <taxon>Viridiplantae</taxon>
        <taxon>Streptophyta</taxon>
        <taxon>Embryophyta</taxon>
        <taxon>Tracheophyta</taxon>
        <taxon>Spermatophyta</taxon>
        <taxon>Magnoliopsida</taxon>
        <taxon>Liliopsida</taxon>
        <taxon>Araceae</taxon>
        <taxon>Pothoideae</taxon>
        <taxon>Potheae</taxon>
        <taxon>Anthurium</taxon>
    </lineage>
</organism>
<feature type="transmembrane region" description="Helical" evidence="2">
    <location>
        <begin position="394"/>
        <end position="415"/>
    </location>
</feature>
<gene>
    <name evidence="3" type="primary">SIL1_4</name>
    <name evidence="3" type="ORF">g.111933</name>
</gene>
<dbReference type="PANTHER" id="PTHR34553:SF4">
    <property type="entry name" value="G1_S-SPECIFIC CYCLIN-E PROTEIN"/>
    <property type="match status" value="1"/>
</dbReference>
<keyword evidence="2" id="KW-0472">Membrane</keyword>
<protein>
    <submittedName>
        <fullName evidence="3">Nucleotide exchange factor SIL1</fullName>
    </submittedName>
</protein>
<reference evidence="3" key="1">
    <citation type="submission" date="2015-07" db="EMBL/GenBank/DDBJ databases">
        <title>Transcriptome Assembly of Anthurium amnicola.</title>
        <authorList>
            <person name="Suzuki J."/>
        </authorList>
    </citation>
    <scope>NUCLEOTIDE SEQUENCE</scope>
</reference>
<dbReference type="AlphaFoldDB" id="A0A1D1XGZ5"/>
<feature type="transmembrane region" description="Helical" evidence="2">
    <location>
        <begin position="528"/>
        <end position="559"/>
    </location>
</feature>
<dbReference type="PANTHER" id="PTHR34553">
    <property type="entry name" value="OS05G0597400 PROTEIN"/>
    <property type="match status" value="1"/>
</dbReference>
<feature type="transmembrane region" description="Helical" evidence="2">
    <location>
        <begin position="565"/>
        <end position="584"/>
    </location>
</feature>